<dbReference type="PROSITE" id="PS50068">
    <property type="entry name" value="LDLRA_2"/>
    <property type="match status" value="1"/>
</dbReference>
<dbReference type="InterPro" id="IPR023415">
    <property type="entry name" value="LDLR_class-A_CS"/>
</dbReference>
<dbReference type="PROSITE" id="PS01209">
    <property type="entry name" value="LDLRA_1"/>
    <property type="match status" value="1"/>
</dbReference>
<dbReference type="InterPro" id="IPR002172">
    <property type="entry name" value="LDrepeatLR_classA_rpt"/>
</dbReference>
<dbReference type="AlphaFoldDB" id="A0A1D1UT38"/>
<dbReference type="SUPFAM" id="SSF57424">
    <property type="entry name" value="LDL receptor-like module"/>
    <property type="match status" value="1"/>
</dbReference>
<proteinExistence type="predicted"/>
<dbReference type="InterPro" id="IPR036055">
    <property type="entry name" value="LDL_receptor-like_sf"/>
</dbReference>
<sequence length="74" mass="8206">MDLTVVECGQDHFKCPSDPRKCIPVDRMCDGQKDCPNNEDEICSEQCGYAGSANTKEIFKKKIVGGVEVRPKTL</sequence>
<dbReference type="Proteomes" id="UP000186922">
    <property type="component" value="Unassembled WGS sequence"/>
</dbReference>
<reference evidence="3 4" key="1">
    <citation type="journal article" date="2016" name="Nat. Commun.">
        <title>Extremotolerant tardigrade genome and improved radiotolerance of human cultured cells by tardigrade-unique protein.</title>
        <authorList>
            <person name="Hashimoto T."/>
            <person name="Horikawa D.D."/>
            <person name="Saito Y."/>
            <person name="Kuwahara H."/>
            <person name="Kozuka-Hata H."/>
            <person name="Shin-I T."/>
            <person name="Minakuchi Y."/>
            <person name="Ohishi K."/>
            <person name="Motoyama A."/>
            <person name="Aizu T."/>
            <person name="Enomoto A."/>
            <person name="Kondo K."/>
            <person name="Tanaka S."/>
            <person name="Hara Y."/>
            <person name="Koshikawa S."/>
            <person name="Sagara H."/>
            <person name="Miura T."/>
            <person name="Yokobori S."/>
            <person name="Miyagawa K."/>
            <person name="Suzuki Y."/>
            <person name="Kubo T."/>
            <person name="Oyama M."/>
            <person name="Kohara Y."/>
            <person name="Fujiyama A."/>
            <person name="Arakawa K."/>
            <person name="Katayama T."/>
            <person name="Toyoda A."/>
            <person name="Kunieda T."/>
        </authorList>
    </citation>
    <scope>NUCLEOTIDE SEQUENCE [LARGE SCALE GENOMIC DNA]</scope>
    <source>
        <strain evidence="3 4">YOKOZUNA-1</strain>
    </source>
</reference>
<dbReference type="STRING" id="947166.A0A1D1UT38"/>
<evidence type="ECO:0000313" key="4">
    <source>
        <dbReference type="Proteomes" id="UP000186922"/>
    </source>
</evidence>
<dbReference type="Gene3D" id="4.10.400.10">
    <property type="entry name" value="Low-density Lipoprotein Receptor"/>
    <property type="match status" value="1"/>
</dbReference>
<dbReference type="SMART" id="SM00192">
    <property type="entry name" value="LDLa"/>
    <property type="match status" value="1"/>
</dbReference>
<dbReference type="EMBL" id="BDGG01000001">
    <property type="protein sequence ID" value="GAU89348.1"/>
    <property type="molecule type" value="Genomic_DNA"/>
</dbReference>
<accession>A0A1D1UT38</accession>
<keyword evidence="1" id="KW-1015">Disulfide bond</keyword>
<evidence type="ECO:0000256" key="2">
    <source>
        <dbReference type="PROSITE-ProRule" id="PRU00124"/>
    </source>
</evidence>
<comment type="caution">
    <text evidence="2">Lacks conserved residue(s) required for the propagation of feature annotation.</text>
</comment>
<protein>
    <submittedName>
        <fullName evidence="3">Uncharacterized protein</fullName>
    </submittedName>
</protein>
<dbReference type="OrthoDB" id="6417936at2759"/>
<evidence type="ECO:0000256" key="1">
    <source>
        <dbReference type="ARBA" id="ARBA00023157"/>
    </source>
</evidence>
<keyword evidence="4" id="KW-1185">Reference proteome</keyword>
<name>A0A1D1UT38_RAMVA</name>
<dbReference type="Pfam" id="PF00057">
    <property type="entry name" value="Ldl_recept_a"/>
    <property type="match status" value="1"/>
</dbReference>
<evidence type="ECO:0000313" key="3">
    <source>
        <dbReference type="EMBL" id="GAU89348.1"/>
    </source>
</evidence>
<gene>
    <name evidence="3" type="primary">RvY_01905-1</name>
    <name evidence="3" type="synonym">RvY_01905.1</name>
    <name evidence="3" type="ORF">RvY_01905</name>
</gene>
<dbReference type="CDD" id="cd00112">
    <property type="entry name" value="LDLa"/>
    <property type="match status" value="1"/>
</dbReference>
<comment type="caution">
    <text evidence="3">The sequence shown here is derived from an EMBL/GenBank/DDBJ whole genome shotgun (WGS) entry which is preliminary data.</text>
</comment>
<organism evidence="3 4">
    <name type="scientific">Ramazzottius varieornatus</name>
    <name type="common">Water bear</name>
    <name type="synonym">Tardigrade</name>
    <dbReference type="NCBI Taxonomy" id="947166"/>
    <lineage>
        <taxon>Eukaryota</taxon>
        <taxon>Metazoa</taxon>
        <taxon>Ecdysozoa</taxon>
        <taxon>Tardigrada</taxon>
        <taxon>Eutardigrada</taxon>
        <taxon>Parachela</taxon>
        <taxon>Hypsibioidea</taxon>
        <taxon>Ramazzottiidae</taxon>
        <taxon>Ramazzottius</taxon>
    </lineage>
</organism>